<accession>A0AC61U128</accession>
<gene>
    <name evidence="1" type="ORF">LP422_11345</name>
</gene>
<evidence type="ECO:0000313" key="1">
    <source>
        <dbReference type="EMBL" id="UUZ43578.1"/>
    </source>
</evidence>
<organism evidence="1 2">
    <name type="scientific">Janibacter limosus</name>
    <dbReference type="NCBI Taxonomy" id="53458"/>
    <lineage>
        <taxon>Bacteria</taxon>
        <taxon>Bacillati</taxon>
        <taxon>Actinomycetota</taxon>
        <taxon>Actinomycetes</taxon>
        <taxon>Micrococcales</taxon>
        <taxon>Intrasporangiaceae</taxon>
        <taxon>Janibacter</taxon>
    </lineage>
</organism>
<protein>
    <submittedName>
        <fullName evidence="1">Uncharacterized protein</fullName>
    </submittedName>
</protein>
<reference evidence="1" key="1">
    <citation type="submission" date="2021-11" db="EMBL/GenBank/DDBJ databases">
        <title>Study of the species diversity of bacterial strains isolated from a unique natural object - Shulgan-Tash cave (Bashkiria).</title>
        <authorList>
            <person name="Sazanova A.L."/>
            <person name="Chirak E.R."/>
            <person name="Safronova V.I."/>
        </authorList>
    </citation>
    <scope>NUCLEOTIDE SEQUENCE</scope>
    <source>
        <strain evidence="1">P1</strain>
    </source>
</reference>
<sequence length="57" mass="6187">MAEQDPRVLLQQLRVSDPAHRLLEPHQLIGLAQRQIPSSESSEDGRHPGGPPLVTGA</sequence>
<dbReference type="Proteomes" id="UP001059663">
    <property type="component" value="Chromosome"/>
</dbReference>
<name>A0AC61U128_9MICO</name>
<proteinExistence type="predicted"/>
<evidence type="ECO:0000313" key="2">
    <source>
        <dbReference type="Proteomes" id="UP001059663"/>
    </source>
</evidence>
<dbReference type="EMBL" id="CP087977">
    <property type="protein sequence ID" value="UUZ43578.1"/>
    <property type="molecule type" value="Genomic_DNA"/>
</dbReference>